<dbReference type="SUPFAM" id="SSF54695">
    <property type="entry name" value="POZ domain"/>
    <property type="match status" value="1"/>
</dbReference>
<reference evidence="19" key="1">
    <citation type="submission" date="2013-09" db="EMBL/GenBank/DDBJ databases">
        <title>Corchorus olitorius genome sequencing.</title>
        <authorList>
            <person name="Alam M."/>
            <person name="Haque M.S."/>
            <person name="Islam M.S."/>
            <person name="Emdad E.M."/>
            <person name="Islam M.M."/>
            <person name="Ahmed B."/>
            <person name="Halim A."/>
            <person name="Hossen Q.M.M."/>
            <person name="Hossain M.Z."/>
            <person name="Ahmed R."/>
            <person name="Khan M.M."/>
            <person name="Islam R."/>
            <person name="Rashid M.M."/>
            <person name="Khan S.A."/>
            <person name="Rahman M.S."/>
            <person name="Alam M."/>
            <person name="Yahiya A.S."/>
            <person name="Khan M.S."/>
            <person name="Azam M.S."/>
            <person name="Haque T."/>
            <person name="Lashkar M.Z.H."/>
            <person name="Akhand A.I."/>
            <person name="Morshed G."/>
            <person name="Roy S."/>
            <person name="Uddin K.S."/>
            <person name="Rabeya T."/>
            <person name="Hossain A.S."/>
            <person name="Chowdhury A."/>
            <person name="Snigdha A.R."/>
            <person name="Mortoza M.S."/>
            <person name="Matin S.A."/>
            <person name="Hoque S.M.E."/>
            <person name="Islam M.K."/>
            <person name="Roy D.K."/>
            <person name="Haider R."/>
            <person name="Moosa M.M."/>
            <person name="Elias S.M."/>
            <person name="Hasan A.M."/>
            <person name="Jahan S."/>
            <person name="Shafiuddin M."/>
            <person name="Mahmood N."/>
            <person name="Shommy N.S."/>
        </authorList>
    </citation>
    <scope>NUCLEOTIDE SEQUENCE [LARGE SCALE GENOMIC DNA]</scope>
    <source>
        <strain evidence="19">cv. O-4</strain>
    </source>
</reference>
<evidence type="ECO:0000256" key="6">
    <source>
        <dbReference type="ARBA" id="ARBA00022771"/>
    </source>
</evidence>
<dbReference type="GO" id="GO:0008270">
    <property type="term" value="F:zinc ion binding"/>
    <property type="evidence" value="ECO:0007669"/>
    <property type="project" value="UniProtKB-KW"/>
</dbReference>
<keyword evidence="5" id="KW-0677">Repeat</keyword>
<keyword evidence="19" id="KW-1185">Reference proteome</keyword>
<evidence type="ECO:0000256" key="13">
    <source>
        <dbReference type="PROSITE-ProRule" id="PRU00023"/>
    </source>
</evidence>
<evidence type="ECO:0000256" key="15">
    <source>
        <dbReference type="SAM" id="MobiDB-lite"/>
    </source>
</evidence>
<dbReference type="GO" id="GO:0009626">
    <property type="term" value="P:plant-type hypersensitive response"/>
    <property type="evidence" value="ECO:0007669"/>
    <property type="project" value="UniProtKB-KW"/>
</dbReference>
<comment type="caution">
    <text evidence="14">Lacks conserved residue(s) required for the propagation of feature annotation.</text>
</comment>
<protein>
    <submittedName>
        <fullName evidence="18">BTB/POZ-like protein</fullName>
    </submittedName>
</protein>
<dbReference type="GO" id="GO:0042803">
    <property type="term" value="F:protein homodimerization activity"/>
    <property type="evidence" value="ECO:0007669"/>
    <property type="project" value="UniProtKB-ARBA"/>
</dbReference>
<dbReference type="CDD" id="cd18310">
    <property type="entry name" value="BTB_POZ_NPR_plant"/>
    <property type="match status" value="1"/>
</dbReference>
<dbReference type="UniPathway" id="UPA00143"/>
<proteinExistence type="inferred from homology"/>
<evidence type="ECO:0000313" key="18">
    <source>
        <dbReference type="EMBL" id="OMO68102.1"/>
    </source>
</evidence>
<evidence type="ECO:0000259" key="16">
    <source>
        <dbReference type="PROSITE" id="PS50097"/>
    </source>
</evidence>
<dbReference type="GO" id="GO:2000031">
    <property type="term" value="P:regulation of salicylic acid mediated signaling pathway"/>
    <property type="evidence" value="ECO:0007669"/>
    <property type="project" value="InterPro"/>
</dbReference>
<evidence type="ECO:0000256" key="8">
    <source>
        <dbReference type="ARBA" id="ARBA00022821"/>
    </source>
</evidence>
<evidence type="ECO:0000256" key="1">
    <source>
        <dbReference type="ARBA" id="ARBA00004123"/>
    </source>
</evidence>
<dbReference type="Pfam" id="PF11900">
    <property type="entry name" value="DUF3420"/>
    <property type="match status" value="1"/>
</dbReference>
<dbReference type="EMBL" id="AWUE01020445">
    <property type="protein sequence ID" value="OMO68102.1"/>
    <property type="molecule type" value="Genomic_DNA"/>
</dbReference>
<keyword evidence="3" id="KW-0381">Hypersensitive response</keyword>
<keyword evidence="8" id="KW-0611">Plant defense</keyword>
<comment type="caution">
    <text evidence="18">The sequence shown here is derived from an EMBL/GenBank/DDBJ whole genome shotgun (WGS) entry which is preliminary data.</text>
</comment>
<comment type="similarity">
    <text evidence="12">Belongs to the plant 'ANKYRIN-BTB/POZ' family. 'NPR1-like' subfamily.</text>
</comment>
<evidence type="ECO:0000256" key="4">
    <source>
        <dbReference type="ARBA" id="ARBA00022723"/>
    </source>
</evidence>
<feature type="domain" description="BTB" evidence="16">
    <location>
        <begin position="66"/>
        <end position="143"/>
    </location>
</feature>
<dbReference type="GO" id="GO:1901149">
    <property type="term" value="F:salicylic acid binding"/>
    <property type="evidence" value="ECO:0007669"/>
    <property type="project" value="UniProtKB-ARBA"/>
</dbReference>
<evidence type="ECO:0000313" key="19">
    <source>
        <dbReference type="Proteomes" id="UP000187203"/>
    </source>
</evidence>
<evidence type="ECO:0000256" key="14">
    <source>
        <dbReference type="PROSITE-ProRule" id="PRU01391"/>
    </source>
</evidence>
<dbReference type="InterPro" id="IPR011333">
    <property type="entry name" value="SKP1/BTB/POZ_sf"/>
</dbReference>
<dbReference type="InterPro" id="IPR044292">
    <property type="entry name" value="NPR"/>
</dbReference>
<keyword evidence="6 14" id="KW-0863">Zinc-finger</keyword>
<dbReference type="PROSITE" id="PS50297">
    <property type="entry name" value="ANK_REP_REGION"/>
    <property type="match status" value="1"/>
</dbReference>
<evidence type="ECO:0000256" key="5">
    <source>
        <dbReference type="ARBA" id="ARBA00022737"/>
    </source>
</evidence>
<keyword evidence="10 13" id="KW-0040">ANK repeat</keyword>
<feature type="region of interest" description="Disordered" evidence="15">
    <location>
        <begin position="552"/>
        <end position="599"/>
    </location>
</feature>
<dbReference type="Pfam" id="PF12313">
    <property type="entry name" value="NPR1_like_C"/>
    <property type="match status" value="2"/>
</dbReference>
<dbReference type="PANTHER" id="PTHR46475:SF7">
    <property type="entry name" value="REGULATORY PROTEIN, PUTATIVE-RELATED"/>
    <property type="match status" value="1"/>
</dbReference>
<feature type="domain" description="C2HC NPR-type" evidence="17">
    <location>
        <begin position="146"/>
        <end position="160"/>
    </location>
</feature>
<dbReference type="SMART" id="SM00248">
    <property type="entry name" value="ANK"/>
    <property type="match status" value="3"/>
</dbReference>
<dbReference type="Gene3D" id="1.25.40.20">
    <property type="entry name" value="Ankyrin repeat-containing domain"/>
    <property type="match status" value="1"/>
</dbReference>
<evidence type="ECO:0000256" key="11">
    <source>
        <dbReference type="ARBA" id="ARBA00023242"/>
    </source>
</evidence>
<comment type="pathway">
    <text evidence="2">Protein modification; protein ubiquitination.</text>
</comment>
<dbReference type="InterPro" id="IPR002110">
    <property type="entry name" value="Ankyrin_rpt"/>
</dbReference>
<organism evidence="18 19">
    <name type="scientific">Corchorus olitorius</name>
    <dbReference type="NCBI Taxonomy" id="93759"/>
    <lineage>
        <taxon>Eukaryota</taxon>
        <taxon>Viridiplantae</taxon>
        <taxon>Streptophyta</taxon>
        <taxon>Embryophyta</taxon>
        <taxon>Tracheophyta</taxon>
        <taxon>Spermatophyta</taxon>
        <taxon>Magnoliopsida</taxon>
        <taxon>eudicotyledons</taxon>
        <taxon>Gunneridae</taxon>
        <taxon>Pentapetalae</taxon>
        <taxon>rosids</taxon>
        <taxon>malvids</taxon>
        <taxon>Malvales</taxon>
        <taxon>Malvaceae</taxon>
        <taxon>Grewioideae</taxon>
        <taxon>Apeibeae</taxon>
        <taxon>Corchorus</taxon>
    </lineage>
</organism>
<evidence type="ECO:0000256" key="12">
    <source>
        <dbReference type="ARBA" id="ARBA00044947"/>
    </source>
</evidence>
<gene>
    <name evidence="18" type="ORF">COLO4_29883</name>
</gene>
<dbReference type="Gene3D" id="3.30.710.10">
    <property type="entry name" value="Potassium Channel Kv1.1, Chain A"/>
    <property type="match status" value="1"/>
</dbReference>
<dbReference type="Proteomes" id="UP000187203">
    <property type="component" value="Unassembled WGS sequence"/>
</dbReference>
<dbReference type="GO" id="GO:0009862">
    <property type="term" value="P:systemic acquired resistance, salicylic acid mediated signaling pathway"/>
    <property type="evidence" value="ECO:0007669"/>
    <property type="project" value="InterPro"/>
</dbReference>
<dbReference type="GO" id="GO:0010112">
    <property type="term" value="P:regulation of systemic acquired resistance"/>
    <property type="evidence" value="ECO:0007669"/>
    <property type="project" value="UniProtKB-ARBA"/>
</dbReference>
<dbReference type="AlphaFoldDB" id="A0A1R3HCQ4"/>
<dbReference type="GO" id="GO:0042742">
    <property type="term" value="P:defense response to bacterium"/>
    <property type="evidence" value="ECO:0007669"/>
    <property type="project" value="UniProtKB-ARBA"/>
</dbReference>
<dbReference type="SUPFAM" id="SSF48403">
    <property type="entry name" value="Ankyrin repeat"/>
    <property type="match status" value="1"/>
</dbReference>
<dbReference type="Pfam" id="PF00651">
    <property type="entry name" value="BTB"/>
    <property type="match status" value="1"/>
</dbReference>
<dbReference type="FunFam" id="1.25.40.20:FF:000123">
    <property type="entry name" value="regulatory protein NPR3-like"/>
    <property type="match status" value="1"/>
</dbReference>
<evidence type="ECO:0000256" key="7">
    <source>
        <dbReference type="ARBA" id="ARBA00022786"/>
    </source>
</evidence>
<keyword evidence="4" id="KW-0479">Metal-binding</keyword>
<keyword evidence="9" id="KW-0862">Zinc</keyword>
<keyword evidence="11" id="KW-0539">Nucleus</keyword>
<evidence type="ECO:0000256" key="2">
    <source>
        <dbReference type="ARBA" id="ARBA00004906"/>
    </source>
</evidence>
<dbReference type="GO" id="GO:2000022">
    <property type="term" value="P:regulation of jasmonic acid mediated signaling pathway"/>
    <property type="evidence" value="ECO:0007669"/>
    <property type="project" value="InterPro"/>
</dbReference>
<evidence type="ECO:0000256" key="3">
    <source>
        <dbReference type="ARBA" id="ARBA00022667"/>
    </source>
</evidence>
<dbReference type="PROSITE" id="PS50088">
    <property type="entry name" value="ANK_REPEAT"/>
    <property type="match status" value="1"/>
</dbReference>
<dbReference type="InterPro" id="IPR021094">
    <property type="entry name" value="NPR1/NIM1-like_C"/>
</dbReference>
<dbReference type="OrthoDB" id="71307at2759"/>
<dbReference type="Pfam" id="PF13857">
    <property type="entry name" value="Ank_5"/>
    <property type="match status" value="1"/>
</dbReference>
<dbReference type="STRING" id="93759.A0A1R3HCQ4"/>
<sequence length="599" mass="67377">MDYGNEISISSSISFASSSYLSNGSESHLTEAATDPRVSNLEALSLSKLSSSLEKLLLDEEYHDYSDAEIVVEGNVAVGVNRCILAARSHYFHELFRKGSTNMNKEGKPKYLFSELLPYGQVGYEAFRVFLTYLYSGKLKPSPREVSICVDDACAHDACGPLINYALELLFVSATFQMKELVLLVQRNLLNFVEKALVEDIIPILVAAFHYQLNQLLSECIQRVAASDLDNACLEKELPQEVYIKIRSLRLKSQQEAEEGTVELDSKLEKRIRSIHKALDSDDVELVKLLLNESNNVTLDDAYALHYAVAYCDPKVVNEVLSLGLANVNLKNSRGHTVLHVAARRKEPSVLLALLDKGASVTETTSDGQTAVSICRRLTRLKDYNNENKMQGELSNKDRLCIDVLEIRRMRNSSECENQSALSQVTDDYDDLLMKLDYYENRVSFARLLCPAEAKLAMEVADSNIREVDLNESPSIQTKRLKLRLQTLLKTVETGRKYFPHCSERLDKFLAEYEMSDPSLFEEGSPEEQRVKKRRFTELKEELQDAFYKDMAHNNNNTNNNNNNRSTFSPSCSSSSSTPKAAAAAAAAASRYKARSRKK</sequence>
<feature type="compositionally biased region" description="Low complexity" evidence="15">
    <location>
        <begin position="554"/>
        <end position="591"/>
    </location>
</feature>
<evidence type="ECO:0000256" key="10">
    <source>
        <dbReference type="ARBA" id="ARBA00023043"/>
    </source>
</evidence>
<evidence type="ECO:0000259" key="17">
    <source>
        <dbReference type="PROSITE" id="PS52046"/>
    </source>
</evidence>
<dbReference type="InterPro" id="IPR057250">
    <property type="entry name" value="Znf_C2HC_NPR-type"/>
</dbReference>
<dbReference type="InterPro" id="IPR024228">
    <property type="entry name" value="NPR_central_dom"/>
</dbReference>
<dbReference type="GO" id="GO:0016567">
    <property type="term" value="P:protein ubiquitination"/>
    <property type="evidence" value="ECO:0007669"/>
    <property type="project" value="UniProtKB-UniPathway"/>
</dbReference>
<dbReference type="PROSITE" id="PS50097">
    <property type="entry name" value="BTB"/>
    <property type="match status" value="1"/>
</dbReference>
<dbReference type="InterPro" id="IPR000210">
    <property type="entry name" value="BTB/POZ_dom"/>
</dbReference>
<keyword evidence="7" id="KW-0833">Ubl conjugation pathway</keyword>
<feature type="repeat" description="ANK" evidence="13">
    <location>
        <begin position="334"/>
        <end position="366"/>
    </location>
</feature>
<comment type="subcellular location">
    <subcellularLocation>
        <location evidence="1">Nucleus</location>
    </subcellularLocation>
</comment>
<accession>A0A1R3HCQ4</accession>
<dbReference type="SMART" id="SM00225">
    <property type="entry name" value="BTB"/>
    <property type="match status" value="1"/>
</dbReference>
<dbReference type="GO" id="GO:0005634">
    <property type="term" value="C:nucleus"/>
    <property type="evidence" value="ECO:0007669"/>
    <property type="project" value="UniProtKB-SubCell"/>
</dbReference>
<dbReference type="FunFam" id="3.30.710.10:FF:000110">
    <property type="entry name" value="Regulatory protein NPR3"/>
    <property type="match status" value="1"/>
</dbReference>
<dbReference type="PROSITE" id="PS52046">
    <property type="entry name" value="ZF_C2HC_NPR"/>
    <property type="match status" value="1"/>
</dbReference>
<dbReference type="GO" id="GO:0050832">
    <property type="term" value="P:defense response to fungus"/>
    <property type="evidence" value="ECO:0007669"/>
    <property type="project" value="UniProtKB-ARBA"/>
</dbReference>
<dbReference type="InterPro" id="IPR036770">
    <property type="entry name" value="Ankyrin_rpt-contain_sf"/>
</dbReference>
<name>A0A1R3HCQ4_9ROSI</name>
<dbReference type="PANTHER" id="PTHR46475">
    <property type="entry name" value="REGULATORY PROTEIN NPR3"/>
    <property type="match status" value="1"/>
</dbReference>
<evidence type="ECO:0000256" key="9">
    <source>
        <dbReference type="ARBA" id="ARBA00022833"/>
    </source>
</evidence>